<dbReference type="Proteomes" id="UP000006727">
    <property type="component" value="Chromosome 9"/>
</dbReference>
<dbReference type="RefSeq" id="XP_024384797.1">
    <property type="nucleotide sequence ID" value="XM_024529029.2"/>
</dbReference>
<keyword evidence="5 7" id="KW-1133">Transmembrane helix</keyword>
<feature type="transmembrane region" description="Helical" evidence="7">
    <location>
        <begin position="326"/>
        <end position="349"/>
    </location>
</feature>
<protein>
    <recommendedName>
        <fullName evidence="8">Amino acid transporter transmembrane domain-containing protein</fullName>
    </recommendedName>
</protein>
<evidence type="ECO:0000259" key="8">
    <source>
        <dbReference type="Pfam" id="PF01490"/>
    </source>
</evidence>
<dbReference type="GO" id="GO:0016020">
    <property type="term" value="C:membrane"/>
    <property type="evidence" value="ECO:0000318"/>
    <property type="project" value="GO_Central"/>
</dbReference>
<feature type="transmembrane region" description="Helical" evidence="7">
    <location>
        <begin position="283"/>
        <end position="306"/>
    </location>
</feature>
<feature type="transmembrane region" description="Helical" evidence="7">
    <location>
        <begin position="430"/>
        <end position="456"/>
    </location>
</feature>
<dbReference type="PANTHER" id="PTHR48017">
    <property type="entry name" value="OS05G0424000 PROTEIN-RELATED"/>
    <property type="match status" value="1"/>
</dbReference>
<keyword evidence="3 7" id="KW-0812">Transmembrane</keyword>
<evidence type="ECO:0000313" key="9">
    <source>
        <dbReference type="EMBL" id="PNR47806.1"/>
    </source>
</evidence>
<evidence type="ECO:0000256" key="1">
    <source>
        <dbReference type="ARBA" id="ARBA00004370"/>
    </source>
</evidence>
<feature type="transmembrane region" description="Helical" evidence="7">
    <location>
        <begin position="84"/>
        <end position="103"/>
    </location>
</feature>
<dbReference type="Pfam" id="PF01490">
    <property type="entry name" value="Aa_trans"/>
    <property type="match status" value="1"/>
</dbReference>
<dbReference type="GO" id="GO:0015171">
    <property type="term" value="F:amino acid transmembrane transporter activity"/>
    <property type="evidence" value="ECO:0000318"/>
    <property type="project" value="GO_Central"/>
</dbReference>
<name>A0A2K1K206_PHYPA</name>
<feature type="transmembrane region" description="Helical" evidence="7">
    <location>
        <begin position="369"/>
        <end position="390"/>
    </location>
</feature>
<evidence type="ECO:0000256" key="3">
    <source>
        <dbReference type="ARBA" id="ARBA00022692"/>
    </source>
</evidence>
<dbReference type="EnsemblPlants" id="Pp3c9_4450V3.2">
    <property type="protein sequence ID" value="Pp3c9_4450V3.2"/>
    <property type="gene ID" value="Pp3c9_4450"/>
</dbReference>
<dbReference type="OMA" id="VMTIANI"/>
<accession>A0A2K1K206</accession>
<dbReference type="Gramene" id="Pp3c9_4450V3.1">
    <property type="protein sequence ID" value="Pp3c9_4450V3.1"/>
    <property type="gene ID" value="Pp3c9_4450"/>
</dbReference>
<reference evidence="10" key="3">
    <citation type="submission" date="2020-12" db="UniProtKB">
        <authorList>
            <consortium name="EnsemblPlants"/>
        </authorList>
    </citation>
    <scope>IDENTIFICATION</scope>
</reference>
<evidence type="ECO:0000256" key="2">
    <source>
        <dbReference type="ARBA" id="ARBA00022448"/>
    </source>
</evidence>
<keyword evidence="6 7" id="KW-0472">Membrane</keyword>
<feature type="transmembrane region" description="Helical" evidence="7">
    <location>
        <begin position="139"/>
        <end position="159"/>
    </location>
</feature>
<dbReference type="GO" id="GO:0003333">
    <property type="term" value="P:amino acid transmembrane transport"/>
    <property type="evidence" value="ECO:0000318"/>
    <property type="project" value="GO_Central"/>
</dbReference>
<organism evidence="9">
    <name type="scientific">Physcomitrium patens</name>
    <name type="common">Spreading-leaved earth moss</name>
    <name type="synonym">Physcomitrella patens</name>
    <dbReference type="NCBI Taxonomy" id="3218"/>
    <lineage>
        <taxon>Eukaryota</taxon>
        <taxon>Viridiplantae</taxon>
        <taxon>Streptophyta</taxon>
        <taxon>Embryophyta</taxon>
        <taxon>Bryophyta</taxon>
        <taxon>Bryophytina</taxon>
        <taxon>Bryopsida</taxon>
        <taxon>Funariidae</taxon>
        <taxon>Funariales</taxon>
        <taxon>Funariaceae</taxon>
        <taxon>Physcomitrium</taxon>
    </lineage>
</organism>
<evidence type="ECO:0000256" key="5">
    <source>
        <dbReference type="ARBA" id="ARBA00022989"/>
    </source>
</evidence>
<evidence type="ECO:0000256" key="6">
    <source>
        <dbReference type="ARBA" id="ARBA00023136"/>
    </source>
</evidence>
<dbReference type="STRING" id="3218.A0A2K1K206"/>
<evidence type="ECO:0000313" key="10">
    <source>
        <dbReference type="EnsemblPlants" id="Pp3c9_4450V3.1"/>
    </source>
</evidence>
<dbReference type="InterPro" id="IPR013057">
    <property type="entry name" value="AA_transpt_TM"/>
</dbReference>
<dbReference type="AlphaFoldDB" id="A0A2K1K206"/>
<sequence>MAFSGADADEVAVTTAEQPPFFRVASSTETAHDQEAARSSDIIPLSKETFHRVGEDTWYEVGFHIIAALNTAFILGYPALIMGILGWIAGPICLVGGAVISFYNNYLLGGLHETGGKRHVRYRDLAGYIYGPTMYKLTWVAQFLCLIVINIGTIILAGLSLKSMARAFSDGSEIVKLPGWIAVTGAVVCIFALMVPTLHALRFFSTCSLLLSSIYTFIAIVVAFKDGLKAEGPRDYSLRGNVTDRTFNAIGALATIAFAFNTGILPEMQATVRQPTTRNIRKALGLQFTVGTFPILVLTFVGYWAYGNTVSVYMFSSVSRPRSTAVTVANAVAFLQAIISLHVYASPIYEFMDTQFARKGDHEWSRHSVLVRFFTRTAYIGISTFLGALLPLFGDFIALTGALVAFPLEWGLIHHMYLKVKGKEFGKGRLLWHWSMIVIAVVLTFTTATAGLRFIISDSILYHEFADL</sequence>
<dbReference type="EnsemblPlants" id="Pp3c9_4450V3.1">
    <property type="protein sequence ID" value="Pp3c9_4450V3.1"/>
    <property type="gene ID" value="Pp3c9_4450"/>
</dbReference>
<gene>
    <name evidence="10" type="primary">LOC112286773</name>
    <name evidence="9" type="ORF">PHYPA_012279</name>
</gene>
<dbReference type="PaxDb" id="3218-PP1S199_40V6.1"/>
<feature type="transmembrane region" description="Helical" evidence="7">
    <location>
        <begin position="179"/>
        <end position="197"/>
    </location>
</feature>
<dbReference type="OrthoDB" id="40134at2759"/>
<dbReference type="GeneID" id="112286773"/>
<feature type="transmembrane region" description="Helical" evidence="7">
    <location>
        <begin position="57"/>
        <end position="77"/>
    </location>
</feature>
<reference evidence="9 11" key="1">
    <citation type="journal article" date="2008" name="Science">
        <title>The Physcomitrella genome reveals evolutionary insights into the conquest of land by plants.</title>
        <authorList>
            <person name="Rensing S."/>
            <person name="Lang D."/>
            <person name="Zimmer A."/>
            <person name="Terry A."/>
            <person name="Salamov A."/>
            <person name="Shapiro H."/>
            <person name="Nishiyama T."/>
            <person name="Perroud P.-F."/>
            <person name="Lindquist E."/>
            <person name="Kamisugi Y."/>
            <person name="Tanahashi T."/>
            <person name="Sakakibara K."/>
            <person name="Fujita T."/>
            <person name="Oishi K."/>
            <person name="Shin-I T."/>
            <person name="Kuroki Y."/>
            <person name="Toyoda A."/>
            <person name="Suzuki Y."/>
            <person name="Hashimoto A."/>
            <person name="Yamaguchi K."/>
            <person name="Sugano A."/>
            <person name="Kohara Y."/>
            <person name="Fujiyama A."/>
            <person name="Anterola A."/>
            <person name="Aoki S."/>
            <person name="Ashton N."/>
            <person name="Barbazuk W.B."/>
            <person name="Barker E."/>
            <person name="Bennetzen J."/>
            <person name="Bezanilla M."/>
            <person name="Blankenship R."/>
            <person name="Cho S.H."/>
            <person name="Dutcher S."/>
            <person name="Estelle M."/>
            <person name="Fawcett J.A."/>
            <person name="Gundlach H."/>
            <person name="Hanada K."/>
            <person name="Heyl A."/>
            <person name="Hicks K.A."/>
            <person name="Hugh J."/>
            <person name="Lohr M."/>
            <person name="Mayer K."/>
            <person name="Melkozernov A."/>
            <person name="Murata T."/>
            <person name="Nelson D."/>
            <person name="Pils B."/>
            <person name="Prigge M."/>
            <person name="Reiss B."/>
            <person name="Renner T."/>
            <person name="Rombauts S."/>
            <person name="Rushton P."/>
            <person name="Sanderfoot A."/>
            <person name="Schween G."/>
            <person name="Shiu S.-H."/>
            <person name="Stueber K."/>
            <person name="Theodoulou F.L."/>
            <person name="Tu H."/>
            <person name="Van de Peer Y."/>
            <person name="Verrier P.J."/>
            <person name="Waters E."/>
            <person name="Wood A."/>
            <person name="Yang L."/>
            <person name="Cove D."/>
            <person name="Cuming A."/>
            <person name="Hasebe M."/>
            <person name="Lucas S."/>
            <person name="Mishler D.B."/>
            <person name="Reski R."/>
            <person name="Grigoriev I."/>
            <person name="Quatrano R.S."/>
            <person name="Boore J.L."/>
        </authorList>
    </citation>
    <scope>NUCLEOTIDE SEQUENCE [LARGE SCALE GENOMIC DNA]</scope>
    <source>
        <strain evidence="10 11">cv. Gransden 2004</strain>
    </source>
</reference>
<feature type="transmembrane region" description="Helical" evidence="7">
    <location>
        <begin position="396"/>
        <end position="418"/>
    </location>
</feature>
<proteinExistence type="predicted"/>
<keyword evidence="2" id="KW-0813">Transport</keyword>
<dbReference type="Gramene" id="Pp3c9_4450V3.2">
    <property type="protein sequence ID" value="Pp3c9_4450V3.2"/>
    <property type="gene ID" value="Pp3c9_4450"/>
</dbReference>
<feature type="domain" description="Amino acid transporter transmembrane" evidence="8">
    <location>
        <begin position="56"/>
        <end position="456"/>
    </location>
</feature>
<comment type="subcellular location">
    <subcellularLocation>
        <location evidence="1">Membrane</location>
    </subcellularLocation>
</comment>
<reference evidence="9 11" key="2">
    <citation type="journal article" date="2018" name="Plant J.">
        <title>The Physcomitrella patens chromosome-scale assembly reveals moss genome structure and evolution.</title>
        <authorList>
            <person name="Lang D."/>
            <person name="Ullrich K.K."/>
            <person name="Murat F."/>
            <person name="Fuchs J."/>
            <person name="Jenkins J."/>
            <person name="Haas F.B."/>
            <person name="Piednoel M."/>
            <person name="Gundlach H."/>
            <person name="Van Bel M."/>
            <person name="Meyberg R."/>
            <person name="Vives C."/>
            <person name="Morata J."/>
            <person name="Symeonidi A."/>
            <person name="Hiss M."/>
            <person name="Muchero W."/>
            <person name="Kamisugi Y."/>
            <person name="Saleh O."/>
            <person name="Blanc G."/>
            <person name="Decker E.L."/>
            <person name="van Gessel N."/>
            <person name="Grimwood J."/>
            <person name="Hayes R.D."/>
            <person name="Graham S.W."/>
            <person name="Gunter L.E."/>
            <person name="McDaniel S.F."/>
            <person name="Hoernstein S.N.W."/>
            <person name="Larsson A."/>
            <person name="Li F.W."/>
            <person name="Perroud P.F."/>
            <person name="Phillips J."/>
            <person name="Ranjan P."/>
            <person name="Rokshar D.S."/>
            <person name="Rothfels C.J."/>
            <person name="Schneider L."/>
            <person name="Shu S."/>
            <person name="Stevenson D.W."/>
            <person name="Thummler F."/>
            <person name="Tillich M."/>
            <person name="Villarreal Aguilar J.C."/>
            <person name="Widiez T."/>
            <person name="Wong G.K."/>
            <person name="Wymore A."/>
            <person name="Zhang Y."/>
            <person name="Zimmer A.D."/>
            <person name="Quatrano R.S."/>
            <person name="Mayer K.F.X."/>
            <person name="Goodstein D."/>
            <person name="Casacuberta J.M."/>
            <person name="Vandepoele K."/>
            <person name="Reski R."/>
            <person name="Cuming A.C."/>
            <person name="Tuskan G.A."/>
            <person name="Maumus F."/>
            <person name="Salse J."/>
            <person name="Schmutz J."/>
            <person name="Rensing S.A."/>
        </authorList>
    </citation>
    <scope>NUCLEOTIDE SEQUENCE [LARGE SCALE GENOMIC DNA]</scope>
    <source>
        <strain evidence="10 11">cv. Gransden 2004</strain>
    </source>
</reference>
<evidence type="ECO:0000313" key="11">
    <source>
        <dbReference type="Proteomes" id="UP000006727"/>
    </source>
</evidence>
<evidence type="ECO:0000256" key="7">
    <source>
        <dbReference type="SAM" id="Phobius"/>
    </source>
</evidence>
<keyword evidence="11" id="KW-1185">Reference proteome</keyword>
<feature type="transmembrane region" description="Helical" evidence="7">
    <location>
        <begin position="203"/>
        <end position="224"/>
    </location>
</feature>
<dbReference type="EMBL" id="ABEU02000009">
    <property type="protein sequence ID" value="PNR47806.1"/>
    <property type="molecule type" value="Genomic_DNA"/>
</dbReference>
<keyword evidence="4" id="KW-0029">Amino-acid transport</keyword>
<evidence type="ECO:0000256" key="4">
    <source>
        <dbReference type="ARBA" id="ARBA00022970"/>
    </source>
</evidence>